<dbReference type="STRING" id="331657.A0A4U0XNN6"/>
<dbReference type="Proteomes" id="UP000308768">
    <property type="component" value="Unassembled WGS sequence"/>
</dbReference>
<dbReference type="InterPro" id="IPR036322">
    <property type="entry name" value="WD40_repeat_dom_sf"/>
</dbReference>
<proteinExistence type="predicted"/>
<dbReference type="AlphaFoldDB" id="A0A4U0XNN6"/>
<protein>
    <submittedName>
        <fullName evidence="2">Uncharacterized protein</fullName>
    </submittedName>
</protein>
<gene>
    <name evidence="2" type="ORF">B0A49_02437</name>
</gene>
<dbReference type="InterPro" id="IPR015943">
    <property type="entry name" value="WD40/YVTN_repeat-like_dom_sf"/>
</dbReference>
<feature type="compositionally biased region" description="Basic and acidic residues" evidence="1">
    <location>
        <begin position="210"/>
        <end position="219"/>
    </location>
</feature>
<reference evidence="2 3" key="1">
    <citation type="submission" date="2017-03" db="EMBL/GenBank/DDBJ databases">
        <title>Genomes of endolithic fungi from Antarctica.</title>
        <authorList>
            <person name="Coleine C."/>
            <person name="Masonjones S."/>
            <person name="Stajich J.E."/>
        </authorList>
    </citation>
    <scope>NUCLEOTIDE SEQUENCE [LARGE SCALE GENOMIC DNA]</scope>
    <source>
        <strain evidence="2 3">CCFEE 5187</strain>
    </source>
</reference>
<name>A0A4U0XNN6_9PEZI</name>
<dbReference type="OrthoDB" id="5362656at2759"/>
<evidence type="ECO:0000313" key="3">
    <source>
        <dbReference type="Proteomes" id="UP000308768"/>
    </source>
</evidence>
<dbReference type="Gene3D" id="2.130.10.10">
    <property type="entry name" value="YVTN repeat-like/Quinoprotein amine dehydrogenase"/>
    <property type="match status" value="1"/>
</dbReference>
<comment type="caution">
    <text evidence="2">The sequence shown here is derived from an EMBL/GenBank/DDBJ whole genome shotgun (WGS) entry which is preliminary data.</text>
</comment>
<sequence>MTRGAKDPTGVFNDAVLGGYDSGSNTVCVGSRGAAITAAAFMSGHKTRAVTVGADGRCRLVDFESGGKILRTWHVRGPATSLSILSLKSNPSLASTTKGPSGPKKGLKDGRNTTNMHKPTTTDNVLAVGRVDGKVLLFDSVGLLLAEQVVDQSAGRVIDVDWMEGPAPKPVHSRGSETAPLVKDTVVDLPALSASNAGSRGNKSGKRSRRESIPNDSKRSSLASHSSPDGPTKHVTVLSPGSTKPARHVPWSKDGSVAMSGALPDESGTVHRTPISGPIYRDLPAVPAAMIGYMDLFSPVKPIFDIQKHGLEPYSDFSKETVVEPFKESRSLSHSNSLATNSTSCSSISNGKILADLRRVDNDGQKSRKGSLAFFAPYMKPKAAPSSNLNDCPAQKRAMKELKKEYKAEVESQAQKHDTADELEDEWEDDIWLTSDTEAQRFAFIDNSNSNSLQLLLRLLNLPLNYPPLIFLPIPFSLNSRPNINLHAQFPNHLLHRRSLHKHGTPSRQ</sequence>
<feature type="compositionally biased region" description="Polar residues" evidence="1">
    <location>
        <begin position="90"/>
        <end position="99"/>
    </location>
</feature>
<feature type="region of interest" description="Disordered" evidence="1">
    <location>
        <begin position="90"/>
        <end position="120"/>
    </location>
</feature>
<keyword evidence="3" id="KW-1185">Reference proteome</keyword>
<evidence type="ECO:0000256" key="1">
    <source>
        <dbReference type="SAM" id="MobiDB-lite"/>
    </source>
</evidence>
<dbReference type="SUPFAM" id="SSF50978">
    <property type="entry name" value="WD40 repeat-like"/>
    <property type="match status" value="1"/>
</dbReference>
<feature type="region of interest" description="Disordered" evidence="1">
    <location>
        <begin position="190"/>
        <end position="253"/>
    </location>
</feature>
<organism evidence="2 3">
    <name type="scientific">Cryomyces minteri</name>
    <dbReference type="NCBI Taxonomy" id="331657"/>
    <lineage>
        <taxon>Eukaryota</taxon>
        <taxon>Fungi</taxon>
        <taxon>Dikarya</taxon>
        <taxon>Ascomycota</taxon>
        <taxon>Pezizomycotina</taxon>
        <taxon>Dothideomycetes</taxon>
        <taxon>Dothideomycetes incertae sedis</taxon>
        <taxon>Cryomyces</taxon>
    </lineage>
</organism>
<feature type="compositionally biased region" description="Polar residues" evidence="1">
    <location>
        <begin position="220"/>
        <end position="229"/>
    </location>
</feature>
<accession>A0A4U0XNN6</accession>
<dbReference type="EMBL" id="NAJN01000163">
    <property type="protein sequence ID" value="TKA77977.1"/>
    <property type="molecule type" value="Genomic_DNA"/>
</dbReference>
<evidence type="ECO:0000313" key="2">
    <source>
        <dbReference type="EMBL" id="TKA77977.1"/>
    </source>
</evidence>